<evidence type="ECO:0000256" key="11">
    <source>
        <dbReference type="ARBA" id="ARBA00034776"/>
    </source>
</evidence>
<evidence type="ECO:0000256" key="14">
    <source>
        <dbReference type="SAM" id="MobiDB-lite"/>
    </source>
</evidence>
<dbReference type="Proteomes" id="UP001303373">
    <property type="component" value="Chromosome 2"/>
</dbReference>
<keyword evidence="10" id="KW-0206">Cytoskeleton</keyword>
<comment type="subcellular location">
    <subcellularLocation>
        <location evidence="1">Cytoplasm</location>
        <location evidence="1">Cytoskeleton</location>
        <location evidence="1">Microtubule organizing center</location>
        <location evidence="1">Centrosome</location>
    </subcellularLocation>
    <subcellularLocation>
        <location evidence="2">Cytoplasm</location>
        <location evidence="2">Cytoskeleton</location>
        <location evidence="2">Stress fiber</location>
    </subcellularLocation>
    <subcellularLocation>
        <location evidence="3">Cytoplasm</location>
        <location evidence="3">Myofibril</location>
    </subcellularLocation>
</comment>
<evidence type="ECO:0000256" key="8">
    <source>
        <dbReference type="ARBA" id="ARBA00022990"/>
    </source>
</evidence>
<reference evidence="15 16" key="1">
    <citation type="submission" date="2023-11" db="EMBL/GenBank/DDBJ databases">
        <title>An acidophilic fungus is an integral part of prey digestion in a carnivorous sundew plant.</title>
        <authorList>
            <person name="Tsai I.J."/>
        </authorList>
    </citation>
    <scope>NUCLEOTIDE SEQUENCE [LARGE SCALE GENOMIC DNA]</scope>
    <source>
        <strain evidence="15">169a</strain>
    </source>
</reference>
<evidence type="ECO:0000313" key="16">
    <source>
        <dbReference type="Proteomes" id="UP001303373"/>
    </source>
</evidence>
<feature type="region of interest" description="Disordered" evidence="14">
    <location>
        <begin position="444"/>
        <end position="486"/>
    </location>
</feature>
<comment type="similarity">
    <text evidence="11">Belongs to the dynactin subunit 4 family.</text>
</comment>
<evidence type="ECO:0000256" key="6">
    <source>
        <dbReference type="ARBA" id="ARBA00022553"/>
    </source>
</evidence>
<accession>A0AAQ3LYR5</accession>
<dbReference type="PANTHER" id="PTHR13034:SF2">
    <property type="entry name" value="DYNACTIN SUBUNIT 4"/>
    <property type="match status" value="1"/>
</dbReference>
<gene>
    <name evidence="15" type="ORF">R9X50_00108700</name>
</gene>
<evidence type="ECO:0000256" key="7">
    <source>
        <dbReference type="ARBA" id="ARBA00022843"/>
    </source>
</evidence>
<evidence type="ECO:0000256" key="13">
    <source>
        <dbReference type="ARBA" id="ARBA00093507"/>
    </source>
</evidence>
<dbReference type="InterPro" id="IPR008603">
    <property type="entry name" value="DCTN4"/>
</dbReference>
<keyword evidence="8" id="KW-0007">Acetylation</keyword>
<keyword evidence="5" id="KW-1017">Isopeptide bond</keyword>
<organism evidence="15 16">
    <name type="scientific">Acrodontium crateriforme</name>
    <dbReference type="NCBI Taxonomy" id="150365"/>
    <lineage>
        <taxon>Eukaryota</taxon>
        <taxon>Fungi</taxon>
        <taxon>Dikarya</taxon>
        <taxon>Ascomycota</taxon>
        <taxon>Pezizomycotina</taxon>
        <taxon>Dothideomycetes</taxon>
        <taxon>Dothideomycetidae</taxon>
        <taxon>Mycosphaerellales</taxon>
        <taxon>Teratosphaeriaceae</taxon>
        <taxon>Acrodontium</taxon>
    </lineage>
</organism>
<name>A0AAQ3LYR5_9PEZI</name>
<evidence type="ECO:0000313" key="15">
    <source>
        <dbReference type="EMBL" id="WPG98299.1"/>
    </source>
</evidence>
<evidence type="ECO:0000256" key="4">
    <source>
        <dbReference type="ARBA" id="ARBA00022490"/>
    </source>
</evidence>
<evidence type="ECO:0000256" key="3">
    <source>
        <dbReference type="ARBA" id="ARBA00004657"/>
    </source>
</evidence>
<keyword evidence="7" id="KW-0832">Ubl conjugation</keyword>
<evidence type="ECO:0000256" key="1">
    <source>
        <dbReference type="ARBA" id="ARBA00004300"/>
    </source>
</evidence>
<dbReference type="GO" id="GO:0005869">
    <property type="term" value="C:dynactin complex"/>
    <property type="evidence" value="ECO:0007669"/>
    <property type="project" value="InterPro"/>
</dbReference>
<dbReference type="AlphaFoldDB" id="A0AAQ3LYR5"/>
<keyword evidence="16" id="KW-1185">Reference proteome</keyword>
<keyword evidence="6" id="KW-0597">Phosphoprotein</keyword>
<dbReference type="EMBL" id="CP138581">
    <property type="protein sequence ID" value="WPG98299.1"/>
    <property type="molecule type" value="Genomic_DNA"/>
</dbReference>
<evidence type="ECO:0000256" key="5">
    <source>
        <dbReference type="ARBA" id="ARBA00022499"/>
    </source>
</evidence>
<evidence type="ECO:0000256" key="12">
    <source>
        <dbReference type="ARBA" id="ARBA00034864"/>
    </source>
</evidence>
<evidence type="ECO:0000256" key="10">
    <source>
        <dbReference type="ARBA" id="ARBA00023212"/>
    </source>
</evidence>
<evidence type="ECO:0000256" key="9">
    <source>
        <dbReference type="ARBA" id="ARBA00023054"/>
    </source>
</evidence>
<evidence type="ECO:0000256" key="2">
    <source>
        <dbReference type="ARBA" id="ARBA00004529"/>
    </source>
</evidence>
<feature type="compositionally biased region" description="Basic and acidic residues" evidence="14">
    <location>
        <begin position="474"/>
        <end position="486"/>
    </location>
</feature>
<keyword evidence="4" id="KW-0963">Cytoplasm</keyword>
<comment type="subunit">
    <text evidence="13">Subunit of dynactin, a multiprotein complex part of a tripartite complex with dynein and a adapter, such as BICDL1, BICD2 or HOOK3. The dynactin complex is built around ACTR1A/ACTB filament and consists of an actin-related filament composed of a shoulder domain, a pointed end and a barbed end. Its length is defined by its flexible shoulder domain. The soulder is composed of 2 DCTN1 subunits, 4 DCTN2 and 2 DCTN3. The 4 DCNT2 (via N-terminus) bind the ACTR1A filament and act as molecular rulers to determine the length. The pointed end is important for binding dynein-dynactin cargo adapters. Consists of 4 subunits: ACTR10, DCNT4, DCTN5 and DCTN6. The barbed end is composed of a CAPZA1:CAPZB heterodimers, which binds ACTR1A/ACTB filament and dynactin and stabilizes dynactin. Interacts with ATP7B, but not ATP7A, in a copper-dependent manner. Interacts with ANK2; this interaction is required for localization at costameres. Interacts with N4BP2L1.</text>
</comment>
<dbReference type="Pfam" id="PF05502">
    <property type="entry name" value="Dynactin_p62"/>
    <property type="match status" value="1"/>
</dbReference>
<proteinExistence type="inferred from homology"/>
<protein>
    <recommendedName>
        <fullName evidence="12">Dynactin subunit 4</fullName>
    </recommendedName>
</protein>
<dbReference type="PANTHER" id="PTHR13034">
    <property type="entry name" value="DYNACTIN P62 SUBUNIT"/>
    <property type="match status" value="1"/>
</dbReference>
<dbReference type="GO" id="GO:0001725">
    <property type="term" value="C:stress fiber"/>
    <property type="evidence" value="ECO:0007669"/>
    <property type="project" value="UniProtKB-SubCell"/>
</dbReference>
<sequence length="584" mass="64711">MAAPWANTYYACPCSELSAAAPPNVSNGGTPLELPGSFDNGEEGSTFDPHNPRANYSLYPLDNLLYCDECDAIRCPRCWIEEVINWYCPSCMFEVPTSAIKSDGNRCSRNCYNCPLCTSPLTISSVASPRPVEDSLKPSDAARPQESYLLQCQYCDWTSLDVGIQLDRPTKITEQLVRLRKSKDTKTDPISVSNREETFNNLTNFYKEELQGSTESQTPFGNSPYNSPANLARIMSLYGGVSHTALKKSREKPQPMREASSHSQGLLVYTADKSDAEEEILQRLKELGWNGTTTGEQRQMAPVNNDARFLGQLWPVATALRTRRGRRCRSCRQFLTRPDPKMGSIRYKIRLLALNFIPRLSLKPLNAIPPPSNPAFRLTLDDSPQPLLQPFTPLQYVLTIRNPIFEKIKVSLATPDTTPGKVASKVTILCPSFDVGPAGDIWDEALGSSTTTPSAANDGGRKAAMASLTGSTTDTDRQPEAGKIWEKTRNSTSVILEIVPGSLKPPSRIVTLTKQEREEQAPRQDDDRLEIAVYVRVQWETHEEGPEAGLGKRDAERKMPSGEAKVAKELAYWCVLDVGKIADV</sequence>
<keyword evidence="9" id="KW-0175">Coiled coil</keyword>